<reference evidence="1" key="1">
    <citation type="journal article" date="2005" name="Environ. Microbiol.">
        <title>Genetic and functional properties of uncultivated thermophilic crenarchaeotes from a subsurface gold mine as revealed by analysis of genome fragments.</title>
        <authorList>
            <person name="Nunoura T."/>
            <person name="Hirayama H."/>
            <person name="Takami H."/>
            <person name="Oida H."/>
            <person name="Nishi S."/>
            <person name="Shimamura S."/>
            <person name="Suzuki Y."/>
            <person name="Inagaki F."/>
            <person name="Takai K."/>
            <person name="Nealson K.H."/>
            <person name="Horikoshi K."/>
        </authorList>
    </citation>
    <scope>NUCLEOTIDE SEQUENCE</scope>
</reference>
<proteinExistence type="predicted"/>
<sequence>MAKNAKTAVRLHSQEREWLLSLGNGNIVEGVHTLIQEVKKERGDQLQSGSKRKAEKS</sequence>
<organism evidence="1">
    <name type="scientific">uncultured Chloroflexota bacterium</name>
    <dbReference type="NCBI Taxonomy" id="166587"/>
    <lineage>
        <taxon>Bacteria</taxon>
        <taxon>Bacillati</taxon>
        <taxon>Chloroflexota</taxon>
        <taxon>environmental samples</taxon>
    </lineage>
</organism>
<dbReference type="EMBL" id="AP011779">
    <property type="protein sequence ID" value="BAL57571.1"/>
    <property type="molecule type" value="Genomic_DNA"/>
</dbReference>
<evidence type="ECO:0000313" key="1">
    <source>
        <dbReference type="EMBL" id="BAL57571.1"/>
    </source>
</evidence>
<name>H5SN35_9CHLR</name>
<gene>
    <name evidence="1" type="ORF">HGMM_F51E07C16</name>
</gene>
<accession>H5SN35</accession>
<reference evidence="1" key="2">
    <citation type="journal article" date="2012" name="PLoS ONE">
        <title>A Deeply Branching Thermophilic Bacterium with an Ancient Acetyl-CoA Pathway Dominates a Subsurface Ecosystem.</title>
        <authorList>
            <person name="Takami H."/>
            <person name="Noguchi H."/>
            <person name="Takaki Y."/>
            <person name="Uchiyama I."/>
            <person name="Toyoda A."/>
            <person name="Nishi S."/>
            <person name="Chee G.-J."/>
            <person name="Arai W."/>
            <person name="Nunoura T."/>
            <person name="Itoh T."/>
            <person name="Hattori M."/>
            <person name="Takai K."/>
        </authorList>
    </citation>
    <scope>NUCLEOTIDE SEQUENCE</scope>
</reference>
<dbReference type="AlphaFoldDB" id="H5SN35"/>
<protein>
    <submittedName>
        <fullName evidence="1">Uncharacterized protein</fullName>
    </submittedName>
</protein>